<reference evidence="1" key="2">
    <citation type="journal article" date="2023" name="Science">
        <title>Genomic signatures of disease resistance in endangered staghorn corals.</title>
        <authorList>
            <person name="Vollmer S.V."/>
            <person name="Selwyn J.D."/>
            <person name="Despard B.A."/>
            <person name="Roesel C.L."/>
        </authorList>
    </citation>
    <scope>NUCLEOTIDE SEQUENCE</scope>
    <source>
        <strain evidence="1">K2</strain>
    </source>
</reference>
<dbReference type="PANTHER" id="PTHR47510:SF3">
    <property type="entry name" value="ENDO_EXONUCLEASE_PHOSPHATASE DOMAIN-CONTAINING PROTEIN"/>
    <property type="match status" value="1"/>
</dbReference>
<proteinExistence type="predicted"/>
<dbReference type="Proteomes" id="UP001249851">
    <property type="component" value="Unassembled WGS sequence"/>
</dbReference>
<dbReference type="AlphaFoldDB" id="A0AAD9UUY7"/>
<feature type="non-terminal residue" evidence="1">
    <location>
        <position position="450"/>
    </location>
</feature>
<keyword evidence="2" id="KW-1185">Reference proteome</keyword>
<sequence length="450" mass="51885">MNEQNWNQVLDARDVDQNVDIFTQPTTSILDETVPMKRIRIHPSDKPWLTPYIKSVIKDRQRAYSKGDMEKYQQLRIQVSQLISKAKLEYYKDKVATTRTKNPAKWFKSIYSIFGTSGNKSNSNTPTSEDMYTIAEKLQDIFTKPWKDHTPAIPLVDSDGLPDNLPRFPNIGQVKKLLKELNPRKATGAENISPWTFKNFAEELAVVAHDILCTSISEGPVPKVHPPEDVETDFRQISVLPVFGKVLEKVQIMLNKDAFRVKGNQHAFSQGRSTVSALSVPSGCSSNMQKVLDGLQSWASTNNMLLNPKKTKDMWISFRKHSIEPETLRINNAQVERVSQFKLLGVWQQNNLRWNYHVEQTIKKACKRLHHLRECRKARLPIRRLALQSIVPKFAHSFNMRHKSGVVYHSIWQTTYSPYKTGISRASLPTLEQRRMEATKRHRQRQLTAQ</sequence>
<gene>
    <name evidence="1" type="ORF">P5673_028314</name>
</gene>
<organism evidence="1 2">
    <name type="scientific">Acropora cervicornis</name>
    <name type="common">Staghorn coral</name>
    <dbReference type="NCBI Taxonomy" id="6130"/>
    <lineage>
        <taxon>Eukaryota</taxon>
        <taxon>Metazoa</taxon>
        <taxon>Cnidaria</taxon>
        <taxon>Anthozoa</taxon>
        <taxon>Hexacorallia</taxon>
        <taxon>Scleractinia</taxon>
        <taxon>Astrocoeniina</taxon>
        <taxon>Acroporidae</taxon>
        <taxon>Acropora</taxon>
    </lineage>
</organism>
<evidence type="ECO:0000313" key="2">
    <source>
        <dbReference type="Proteomes" id="UP001249851"/>
    </source>
</evidence>
<protein>
    <recommendedName>
        <fullName evidence="3">Reverse transcriptase domain-containing protein</fullName>
    </recommendedName>
</protein>
<evidence type="ECO:0008006" key="3">
    <source>
        <dbReference type="Google" id="ProtNLM"/>
    </source>
</evidence>
<name>A0AAD9UUY7_ACRCE</name>
<evidence type="ECO:0000313" key="1">
    <source>
        <dbReference type="EMBL" id="KAK2550939.1"/>
    </source>
</evidence>
<accession>A0AAD9UUY7</accession>
<reference evidence="1" key="1">
    <citation type="journal article" date="2023" name="G3 (Bethesda)">
        <title>Whole genome assembly and annotation of the endangered Caribbean coral Acropora cervicornis.</title>
        <authorList>
            <person name="Selwyn J.D."/>
            <person name="Vollmer S.V."/>
        </authorList>
    </citation>
    <scope>NUCLEOTIDE SEQUENCE</scope>
    <source>
        <strain evidence="1">K2</strain>
    </source>
</reference>
<comment type="caution">
    <text evidence="1">The sequence shown here is derived from an EMBL/GenBank/DDBJ whole genome shotgun (WGS) entry which is preliminary data.</text>
</comment>
<dbReference type="EMBL" id="JARQWQ010000104">
    <property type="protein sequence ID" value="KAK2550939.1"/>
    <property type="molecule type" value="Genomic_DNA"/>
</dbReference>
<dbReference type="PANTHER" id="PTHR47510">
    <property type="entry name" value="REVERSE TRANSCRIPTASE DOMAIN-CONTAINING PROTEIN"/>
    <property type="match status" value="1"/>
</dbReference>